<dbReference type="GO" id="GO:0005737">
    <property type="term" value="C:cytoplasm"/>
    <property type="evidence" value="ECO:0007669"/>
    <property type="project" value="TreeGrafter"/>
</dbReference>
<dbReference type="GO" id="GO:0044550">
    <property type="term" value="P:secondary metabolite biosynthetic process"/>
    <property type="evidence" value="ECO:0007669"/>
    <property type="project" value="TreeGrafter"/>
</dbReference>
<dbReference type="InterPro" id="IPR001242">
    <property type="entry name" value="Condensation_dom"/>
</dbReference>
<sequence length="380" mass="42261">MDGISMHLFPRDLNAVYMGHKLDSSLKQYIDISVEERRAIVSGQMDDRISYWTKLHSPPAEILPLFPFARVKSPPIPKTYRNVESLIDIGNHLSGQIKRASQSLRITPFYFYLAALQTLFNRLLDVEDICIGVADANRSESSLQTIGFFLKLLSLRFNVQKNVKFSDLVAKTAQHCRTAQANMRVPFDGILDKANVVREPINTPIFQVAMNYRQGNFSKIPLGGRNLEFKDGIDAQSPYDLAFSITPNNDTTYVQIVAREDLYTREGTDTLLSAYMALLHDASGDVSKCLGSINLYDQVGIDKALSLGYGDVVDYDWPSTLTEKVDETIKRYPHDVAVKDGTSQLIYGEVAAKVNGLASIIQSQVRPGSPVAVLCEPTAS</sequence>
<proteinExistence type="predicted"/>
<dbReference type="GO" id="GO:0031177">
    <property type="term" value="F:phosphopantetheine binding"/>
    <property type="evidence" value="ECO:0007669"/>
    <property type="project" value="TreeGrafter"/>
</dbReference>
<keyword evidence="2" id="KW-0597">Phosphoprotein</keyword>
<dbReference type="InterPro" id="IPR042099">
    <property type="entry name" value="ANL_N_sf"/>
</dbReference>
<evidence type="ECO:0000259" key="3">
    <source>
        <dbReference type="Pfam" id="PF00668"/>
    </source>
</evidence>
<dbReference type="GeneID" id="68318940"/>
<dbReference type="Pfam" id="PF00668">
    <property type="entry name" value="Condensation"/>
    <property type="match status" value="1"/>
</dbReference>
<dbReference type="PANTHER" id="PTHR45527">
    <property type="entry name" value="NONRIBOSOMAL PEPTIDE SYNTHETASE"/>
    <property type="match status" value="1"/>
</dbReference>
<evidence type="ECO:0000256" key="1">
    <source>
        <dbReference type="ARBA" id="ARBA00022450"/>
    </source>
</evidence>
<accession>A0A9P8DA73</accession>
<dbReference type="Gene3D" id="3.40.50.12780">
    <property type="entry name" value="N-terminal domain of ligase-like"/>
    <property type="match status" value="1"/>
</dbReference>
<evidence type="ECO:0000256" key="2">
    <source>
        <dbReference type="ARBA" id="ARBA00022553"/>
    </source>
</evidence>
<protein>
    <submittedName>
        <fullName evidence="4">NRPS-like protein biosynthetic cluster</fullName>
    </submittedName>
</protein>
<dbReference type="Gene3D" id="3.30.559.30">
    <property type="entry name" value="Nonribosomal peptide synthetase, condensation domain"/>
    <property type="match status" value="1"/>
</dbReference>
<feature type="domain" description="Condensation" evidence="3">
    <location>
        <begin position="1"/>
        <end position="298"/>
    </location>
</feature>
<dbReference type="AlphaFoldDB" id="A0A9P8DA73"/>
<evidence type="ECO:0000313" key="5">
    <source>
        <dbReference type="Proteomes" id="UP000827133"/>
    </source>
</evidence>
<dbReference type="GO" id="GO:0003824">
    <property type="term" value="F:catalytic activity"/>
    <property type="evidence" value="ECO:0007669"/>
    <property type="project" value="InterPro"/>
</dbReference>
<evidence type="ECO:0000313" key="4">
    <source>
        <dbReference type="EMBL" id="KAG9498189.1"/>
    </source>
</evidence>
<dbReference type="SUPFAM" id="SSF56801">
    <property type="entry name" value="Acetyl-CoA synthetase-like"/>
    <property type="match status" value="1"/>
</dbReference>
<dbReference type="PANTHER" id="PTHR45527:SF1">
    <property type="entry name" value="FATTY ACID SYNTHASE"/>
    <property type="match status" value="1"/>
</dbReference>
<gene>
    <name evidence="4" type="ORF">J7337_011084</name>
</gene>
<reference evidence="4" key="1">
    <citation type="journal article" date="2021" name="Mol. Plant Microbe Interact.">
        <title>Telomere to telomere genome assembly of Fusarium musae F31, causal agent of crown rot disease of banana.</title>
        <authorList>
            <person name="Degradi L."/>
            <person name="Tava V."/>
            <person name="Kunova A."/>
            <person name="Cortesi P."/>
            <person name="Saracchi M."/>
            <person name="Pasquali M."/>
        </authorList>
    </citation>
    <scope>NUCLEOTIDE SEQUENCE</scope>
    <source>
        <strain evidence="4">F31</strain>
    </source>
</reference>
<keyword evidence="5" id="KW-1185">Reference proteome</keyword>
<dbReference type="Gene3D" id="3.30.559.10">
    <property type="entry name" value="Chloramphenicol acetyltransferase-like domain"/>
    <property type="match status" value="1"/>
</dbReference>
<dbReference type="RefSeq" id="XP_044677189.1">
    <property type="nucleotide sequence ID" value="XM_044828635.1"/>
</dbReference>
<name>A0A9P8DA73_9HYPO</name>
<dbReference type="SUPFAM" id="SSF52777">
    <property type="entry name" value="CoA-dependent acyltransferases"/>
    <property type="match status" value="1"/>
</dbReference>
<comment type="caution">
    <text evidence="4">The sequence shown here is derived from an EMBL/GenBank/DDBJ whole genome shotgun (WGS) entry which is preliminary data.</text>
</comment>
<organism evidence="4 5">
    <name type="scientific">Fusarium musae</name>
    <dbReference type="NCBI Taxonomy" id="1042133"/>
    <lineage>
        <taxon>Eukaryota</taxon>
        <taxon>Fungi</taxon>
        <taxon>Dikarya</taxon>
        <taxon>Ascomycota</taxon>
        <taxon>Pezizomycotina</taxon>
        <taxon>Sordariomycetes</taxon>
        <taxon>Hypocreomycetidae</taxon>
        <taxon>Hypocreales</taxon>
        <taxon>Nectriaceae</taxon>
        <taxon>Fusarium</taxon>
    </lineage>
</organism>
<dbReference type="Proteomes" id="UP000827133">
    <property type="component" value="Unassembled WGS sequence"/>
</dbReference>
<dbReference type="GO" id="GO:0043041">
    <property type="term" value="P:amino acid activation for nonribosomal peptide biosynthetic process"/>
    <property type="evidence" value="ECO:0007669"/>
    <property type="project" value="TreeGrafter"/>
</dbReference>
<dbReference type="InterPro" id="IPR023213">
    <property type="entry name" value="CAT-like_dom_sf"/>
</dbReference>
<dbReference type="KEGG" id="fmu:J7337_011084"/>
<dbReference type="EMBL" id="JAHBCI010000008">
    <property type="protein sequence ID" value="KAG9498189.1"/>
    <property type="molecule type" value="Genomic_DNA"/>
</dbReference>
<keyword evidence="1" id="KW-0596">Phosphopantetheine</keyword>